<feature type="domain" description="Impact N-terminal" evidence="2">
    <location>
        <begin position="19"/>
        <end position="126"/>
    </location>
</feature>
<dbReference type="SUPFAM" id="SSF54980">
    <property type="entry name" value="EF-G C-terminal domain-like"/>
    <property type="match status" value="1"/>
</dbReference>
<dbReference type="HOGENOM" id="CLU_083552_0_0_6"/>
<dbReference type="PATRIC" id="fig|754476.3.peg.1906"/>
<dbReference type="GO" id="GO:0006446">
    <property type="term" value="P:regulation of translational initiation"/>
    <property type="evidence" value="ECO:0007669"/>
    <property type="project" value="TreeGrafter"/>
</dbReference>
<sequence length="192" mass="21269">MSSQFFILRTPSISESEIKKSRFIGVAMHCDSEQSALKQLRQLAAQHSSANHLAFAWRIRAAEGFITERFFDAGEPSGTAGRPILSPLQGEDLINTVVAVIRYFGGVKLGTGGLTRAYGNAAKQAIDAAGKLPWVEMAQLSLKIDYSQLQMLEYQLKQIKGRIVDQQFTDMVRVVIELPAEHLVAIREQFSS</sequence>
<dbReference type="GO" id="GO:0032561">
    <property type="term" value="F:guanyl ribonucleotide binding"/>
    <property type="evidence" value="ECO:0007669"/>
    <property type="project" value="UniProtKB-ARBA"/>
</dbReference>
<dbReference type="SUPFAM" id="SSF54211">
    <property type="entry name" value="Ribosomal protein S5 domain 2-like"/>
    <property type="match status" value="1"/>
</dbReference>
<dbReference type="Pfam" id="PF09186">
    <property type="entry name" value="DUF1949"/>
    <property type="match status" value="1"/>
</dbReference>
<evidence type="ECO:0000259" key="2">
    <source>
        <dbReference type="Pfam" id="PF01205"/>
    </source>
</evidence>
<dbReference type="OrthoDB" id="9813771at2"/>
<feature type="domain" description="UPF0029" evidence="3">
    <location>
        <begin position="142"/>
        <end position="189"/>
    </location>
</feature>
<dbReference type="GO" id="GO:0017111">
    <property type="term" value="F:ribonucleoside triphosphate phosphatase activity"/>
    <property type="evidence" value="ECO:0007669"/>
    <property type="project" value="UniProtKB-ARBA"/>
</dbReference>
<dbReference type="AlphaFoldDB" id="I1XK26"/>
<dbReference type="Pfam" id="PF01205">
    <property type="entry name" value="Impact_N"/>
    <property type="match status" value="1"/>
</dbReference>
<dbReference type="GO" id="GO:0005737">
    <property type="term" value="C:cytoplasm"/>
    <property type="evidence" value="ECO:0007669"/>
    <property type="project" value="TreeGrafter"/>
</dbReference>
<dbReference type="InterPro" id="IPR023582">
    <property type="entry name" value="Impact"/>
</dbReference>
<dbReference type="InterPro" id="IPR015796">
    <property type="entry name" value="Impact_YigZ-like"/>
</dbReference>
<dbReference type="Gene3D" id="3.30.230.30">
    <property type="entry name" value="Impact, N-terminal domain"/>
    <property type="match status" value="1"/>
</dbReference>
<name>I1XK26_METNJ</name>
<dbReference type="InterPro" id="IPR001498">
    <property type="entry name" value="Impact_N"/>
</dbReference>
<reference evidence="4 5" key="2">
    <citation type="journal article" date="2013" name="Int. J. Syst. Evol. Microbiol.">
        <title>Methylophaga nitratireducenticrescens sp. nov. and Methylophaga frappieri sp. nov., isolated from the biofilm of the methanol-fed denitrification system treating the seawater at the Montreal Biodome.</title>
        <authorList>
            <person name="Villeneuve C."/>
            <person name="Martineau C."/>
            <person name="Mauffrey F."/>
            <person name="Villemur R."/>
        </authorList>
    </citation>
    <scope>NUCLEOTIDE SEQUENCE [LARGE SCALE GENOMIC DNA]</scope>
    <source>
        <strain evidence="4 5">JAM1</strain>
    </source>
</reference>
<reference evidence="4 5" key="1">
    <citation type="journal article" date="2012" name="J. Bacteriol.">
        <title>Complete genome sequences of Methylophaga sp. strain JAM1 and Methylophaga sp. strain JAM7.</title>
        <authorList>
            <person name="Villeneuve C."/>
            <person name="Martineau C."/>
            <person name="Mauffrey F."/>
            <person name="Villemur R."/>
        </authorList>
    </citation>
    <scope>NUCLEOTIDE SEQUENCE [LARGE SCALE GENOMIC DNA]</scope>
    <source>
        <strain evidence="4 5">JAM1</strain>
    </source>
</reference>
<proteinExistence type="inferred from homology"/>
<organism evidence="4 5">
    <name type="scientific">Methylophaga nitratireducenticrescens</name>
    <dbReference type="NCBI Taxonomy" id="754476"/>
    <lineage>
        <taxon>Bacteria</taxon>
        <taxon>Pseudomonadati</taxon>
        <taxon>Pseudomonadota</taxon>
        <taxon>Gammaproteobacteria</taxon>
        <taxon>Thiotrichales</taxon>
        <taxon>Piscirickettsiaceae</taxon>
        <taxon>Methylophaga</taxon>
    </lineage>
</organism>
<keyword evidence="5" id="KW-1185">Reference proteome</keyword>
<dbReference type="NCBIfam" id="TIGR00257">
    <property type="entry name" value="IMPACT_YIGZ"/>
    <property type="match status" value="1"/>
</dbReference>
<comment type="similarity">
    <text evidence="1">Belongs to the IMPACT family.</text>
</comment>
<evidence type="ECO:0000313" key="5">
    <source>
        <dbReference type="Proteomes" id="UP000009144"/>
    </source>
</evidence>
<evidence type="ECO:0000256" key="1">
    <source>
        <dbReference type="ARBA" id="ARBA00007665"/>
    </source>
</evidence>
<evidence type="ECO:0000259" key="3">
    <source>
        <dbReference type="Pfam" id="PF09186"/>
    </source>
</evidence>
<dbReference type="eggNOG" id="COG1739">
    <property type="taxonomic scope" value="Bacteria"/>
</dbReference>
<dbReference type="PANTHER" id="PTHR16301">
    <property type="entry name" value="IMPACT-RELATED"/>
    <property type="match status" value="1"/>
</dbReference>
<dbReference type="STRING" id="754476.Q7A_1928"/>
<protein>
    <recommendedName>
        <fullName evidence="6">YigZ family protein</fullName>
    </recommendedName>
</protein>
<dbReference type="Proteomes" id="UP000009144">
    <property type="component" value="Chromosome"/>
</dbReference>
<dbReference type="EMBL" id="CP003390">
    <property type="protein sequence ID" value="AFI84745.1"/>
    <property type="molecule type" value="Genomic_DNA"/>
</dbReference>
<dbReference type="GO" id="GO:0043168">
    <property type="term" value="F:anion binding"/>
    <property type="evidence" value="ECO:0007669"/>
    <property type="project" value="UniProtKB-ARBA"/>
</dbReference>
<dbReference type="InterPro" id="IPR015269">
    <property type="entry name" value="UPF0029_Impact_C"/>
</dbReference>
<dbReference type="KEGG" id="mej:Q7A_1928"/>
<dbReference type="InterPro" id="IPR020568">
    <property type="entry name" value="Ribosomal_Su5_D2-typ_SF"/>
</dbReference>
<accession>I1XK26</accession>
<dbReference type="InterPro" id="IPR035647">
    <property type="entry name" value="EFG_III/V"/>
</dbReference>
<dbReference type="RefSeq" id="WP_014707114.1">
    <property type="nucleotide sequence ID" value="NC_017857.3"/>
</dbReference>
<gene>
    <name evidence="4" type="ordered locus">Q7A_1928</name>
</gene>
<dbReference type="Gene3D" id="3.30.70.240">
    <property type="match status" value="1"/>
</dbReference>
<dbReference type="PANTHER" id="PTHR16301:SF20">
    <property type="entry name" value="IMPACT FAMILY MEMBER YIGZ"/>
    <property type="match status" value="1"/>
</dbReference>
<dbReference type="InterPro" id="IPR036956">
    <property type="entry name" value="Impact_N_sf"/>
</dbReference>
<evidence type="ECO:0000313" key="4">
    <source>
        <dbReference type="EMBL" id="AFI84745.1"/>
    </source>
</evidence>
<evidence type="ECO:0008006" key="6">
    <source>
        <dbReference type="Google" id="ProtNLM"/>
    </source>
</evidence>